<sequence length="264" mass="26722">MVSAILLGLCIGVSLGLTGAGGGILAVPALMFGLNMSLAEAAPVALIAVGAASAVGAVQGLRRGLVRYKAALLMAVTGGITAPLGLALARQIPAAWLSVGFAAIMLLVAVRMVRQSRPSSGRQTPVPERAKACHLSAETGRFIWTRRTAATLGSIGAASGICTGMLGVGGGFIIVPALTYFSDARMHSIVSTSLMVIALVSAATVGSALAHGLSLTEAQWLFVAAAISGMVIGRMASPHVPQTVLQRVFATVCVIVAGVLIWRA</sequence>
<accession>A0AA42W9U5</accession>
<comment type="similarity">
    <text evidence="5">Belongs to the 4-toluene sulfonate uptake permease (TSUP) (TC 2.A.102) family.</text>
</comment>
<name>A0AA42W9U5_9BURK</name>
<dbReference type="AlphaFoldDB" id="A0AA42W9U5"/>
<feature type="transmembrane region" description="Helical" evidence="5">
    <location>
        <begin position="149"/>
        <end position="174"/>
    </location>
</feature>
<dbReference type="PANTHER" id="PTHR43701:SF2">
    <property type="entry name" value="MEMBRANE TRANSPORTER PROTEIN YJNA-RELATED"/>
    <property type="match status" value="1"/>
</dbReference>
<dbReference type="RefSeq" id="WP_050449387.1">
    <property type="nucleotide sequence ID" value="NZ_JAOCKG010000004.1"/>
</dbReference>
<dbReference type="GO" id="GO:0005886">
    <property type="term" value="C:plasma membrane"/>
    <property type="evidence" value="ECO:0007669"/>
    <property type="project" value="UniProtKB-SubCell"/>
</dbReference>
<feature type="transmembrane region" description="Helical" evidence="5">
    <location>
        <begin position="36"/>
        <end position="58"/>
    </location>
</feature>
<evidence type="ECO:0000256" key="5">
    <source>
        <dbReference type="RuleBase" id="RU363041"/>
    </source>
</evidence>
<keyword evidence="2 5" id="KW-0812">Transmembrane</keyword>
<protein>
    <recommendedName>
        <fullName evidence="5">Probable membrane transporter protein</fullName>
    </recommendedName>
</protein>
<evidence type="ECO:0000256" key="1">
    <source>
        <dbReference type="ARBA" id="ARBA00004141"/>
    </source>
</evidence>
<comment type="subcellular location">
    <subcellularLocation>
        <location evidence="5">Cell membrane</location>
        <topology evidence="5">Multi-pass membrane protein</topology>
    </subcellularLocation>
    <subcellularLocation>
        <location evidence="1">Membrane</location>
        <topology evidence="1">Multi-pass membrane protein</topology>
    </subcellularLocation>
</comment>
<keyword evidence="4 5" id="KW-0472">Membrane</keyword>
<feature type="transmembrane region" description="Helical" evidence="5">
    <location>
        <begin position="95"/>
        <end position="113"/>
    </location>
</feature>
<gene>
    <name evidence="6" type="ORF">N5K24_12580</name>
</gene>
<dbReference type="EMBL" id="JAOCKG010000004">
    <property type="protein sequence ID" value="MDH2051240.1"/>
    <property type="molecule type" value="Genomic_DNA"/>
</dbReference>
<comment type="caution">
    <text evidence="6">The sequence shown here is derived from an EMBL/GenBank/DDBJ whole genome shotgun (WGS) entry which is preliminary data.</text>
</comment>
<dbReference type="InterPro" id="IPR051598">
    <property type="entry name" value="TSUP/Inactive_protease-like"/>
</dbReference>
<dbReference type="Proteomes" id="UP001161276">
    <property type="component" value="Unassembled WGS sequence"/>
</dbReference>
<feature type="transmembrane region" description="Helical" evidence="5">
    <location>
        <begin position="243"/>
        <end position="262"/>
    </location>
</feature>
<dbReference type="PANTHER" id="PTHR43701">
    <property type="entry name" value="MEMBRANE TRANSPORTER PROTEIN MJ0441-RELATED"/>
    <property type="match status" value="1"/>
</dbReference>
<feature type="transmembrane region" description="Helical" evidence="5">
    <location>
        <begin position="70"/>
        <end position="89"/>
    </location>
</feature>
<evidence type="ECO:0000256" key="4">
    <source>
        <dbReference type="ARBA" id="ARBA00023136"/>
    </source>
</evidence>
<evidence type="ECO:0000313" key="6">
    <source>
        <dbReference type="EMBL" id="MDH2051240.1"/>
    </source>
</evidence>
<proteinExistence type="inferred from homology"/>
<evidence type="ECO:0000256" key="3">
    <source>
        <dbReference type="ARBA" id="ARBA00022989"/>
    </source>
</evidence>
<reference evidence="6" key="1">
    <citation type="submission" date="2022-09" db="EMBL/GenBank/DDBJ databases">
        <title>Intensive care unit water sources are persistently colonized with multi-drug resistant bacteria and are the site of extensive horizontal gene transfer of antibiotic resistance genes.</title>
        <authorList>
            <person name="Diorio-Toth L."/>
        </authorList>
    </citation>
    <scope>NUCLEOTIDE SEQUENCE</scope>
    <source>
        <strain evidence="6">GD03676</strain>
    </source>
</reference>
<feature type="transmembrane region" description="Helical" evidence="5">
    <location>
        <begin position="194"/>
        <end position="213"/>
    </location>
</feature>
<feature type="transmembrane region" description="Helical" evidence="5">
    <location>
        <begin position="220"/>
        <end position="237"/>
    </location>
</feature>
<evidence type="ECO:0000256" key="2">
    <source>
        <dbReference type="ARBA" id="ARBA00022692"/>
    </source>
</evidence>
<keyword evidence="5" id="KW-1003">Cell membrane</keyword>
<dbReference type="Pfam" id="PF01925">
    <property type="entry name" value="TauE"/>
    <property type="match status" value="1"/>
</dbReference>
<evidence type="ECO:0000313" key="7">
    <source>
        <dbReference type="Proteomes" id="UP001161276"/>
    </source>
</evidence>
<dbReference type="InterPro" id="IPR002781">
    <property type="entry name" value="TM_pro_TauE-like"/>
</dbReference>
<organism evidence="6 7">
    <name type="scientific">Achromobacter marplatensis</name>
    <dbReference type="NCBI Taxonomy" id="470868"/>
    <lineage>
        <taxon>Bacteria</taxon>
        <taxon>Pseudomonadati</taxon>
        <taxon>Pseudomonadota</taxon>
        <taxon>Betaproteobacteria</taxon>
        <taxon>Burkholderiales</taxon>
        <taxon>Alcaligenaceae</taxon>
        <taxon>Achromobacter</taxon>
    </lineage>
</organism>
<keyword evidence="3 5" id="KW-1133">Transmembrane helix</keyword>